<reference evidence="14 15" key="1">
    <citation type="submission" date="2019-09" db="EMBL/GenBank/DDBJ databases">
        <title>Bird 10,000 Genomes (B10K) Project - Family phase.</title>
        <authorList>
            <person name="Zhang G."/>
        </authorList>
    </citation>
    <scope>NUCLEOTIDE SEQUENCE [LARGE SCALE GENOMIC DNA]</scope>
    <source>
        <strain evidence="14">OUT-0037</strain>
        <tissue evidence="14">Liver</tissue>
    </source>
</reference>
<evidence type="ECO:0000256" key="8">
    <source>
        <dbReference type="ARBA" id="ARBA00023136"/>
    </source>
</evidence>
<organism evidence="14 15">
    <name type="scientific">Brachypodius melanocephalos</name>
    <name type="common">black-headed bulbul</name>
    <dbReference type="NCBI Taxonomy" id="3235156"/>
    <lineage>
        <taxon>Eukaryota</taxon>
        <taxon>Metazoa</taxon>
        <taxon>Chordata</taxon>
        <taxon>Craniata</taxon>
        <taxon>Vertebrata</taxon>
        <taxon>Euteleostomi</taxon>
        <taxon>Archelosauria</taxon>
        <taxon>Archosauria</taxon>
        <taxon>Dinosauria</taxon>
        <taxon>Saurischia</taxon>
        <taxon>Theropoda</taxon>
        <taxon>Coelurosauria</taxon>
        <taxon>Aves</taxon>
        <taxon>Neognathae</taxon>
        <taxon>Neoaves</taxon>
        <taxon>Telluraves</taxon>
        <taxon>Australaves</taxon>
        <taxon>Passeriformes</taxon>
        <taxon>Sylvioidea</taxon>
        <taxon>Pycnonotidae</taxon>
        <taxon>Brachypodius</taxon>
    </lineage>
</organism>
<evidence type="ECO:0000256" key="9">
    <source>
        <dbReference type="ARBA" id="ARBA00023180"/>
    </source>
</evidence>
<feature type="transmembrane region" description="Helical" evidence="13">
    <location>
        <begin position="457"/>
        <end position="479"/>
    </location>
</feature>
<feature type="transmembrane region" description="Helical" evidence="13">
    <location>
        <begin position="112"/>
        <end position="133"/>
    </location>
</feature>
<evidence type="ECO:0000256" key="10">
    <source>
        <dbReference type="ARBA" id="ARBA00023201"/>
    </source>
</evidence>
<evidence type="ECO:0000256" key="13">
    <source>
        <dbReference type="SAM" id="Phobius"/>
    </source>
</evidence>
<comment type="subcellular location">
    <subcellularLocation>
        <location evidence="1">Membrane</location>
        <topology evidence="1">Multi-pass membrane protein</topology>
    </subcellularLocation>
</comment>
<evidence type="ECO:0000256" key="1">
    <source>
        <dbReference type="ARBA" id="ARBA00004141"/>
    </source>
</evidence>
<feature type="transmembrane region" description="Helical" evidence="13">
    <location>
        <begin position="73"/>
        <end position="100"/>
    </location>
</feature>
<feature type="transmembrane region" description="Helical" evidence="13">
    <location>
        <begin position="154"/>
        <end position="176"/>
    </location>
</feature>
<keyword evidence="15" id="KW-1185">Reference proteome</keyword>
<evidence type="ECO:0000256" key="4">
    <source>
        <dbReference type="ARBA" id="ARBA00022692"/>
    </source>
</evidence>
<gene>
    <name evidence="14" type="primary">Slc5a9</name>
    <name evidence="14" type="ORF">BRAATR_R11328</name>
</gene>
<feature type="transmembrane region" description="Helical" evidence="13">
    <location>
        <begin position="486"/>
        <end position="508"/>
    </location>
</feature>
<evidence type="ECO:0000256" key="11">
    <source>
        <dbReference type="RuleBase" id="RU362091"/>
    </source>
</evidence>
<dbReference type="Proteomes" id="UP000540762">
    <property type="component" value="Unassembled WGS sequence"/>
</dbReference>
<feature type="non-terminal residue" evidence="14">
    <location>
        <position position="675"/>
    </location>
</feature>
<evidence type="ECO:0000313" key="14">
    <source>
        <dbReference type="EMBL" id="NWZ33946.1"/>
    </source>
</evidence>
<keyword evidence="5 13" id="KW-1133">Transmembrane helix</keyword>
<comment type="caution">
    <text evidence="14">The sequence shown here is derived from an EMBL/GenBank/DDBJ whole genome shotgun (WGS) entry which is preliminary data.</text>
</comment>
<keyword evidence="10" id="KW-0739">Sodium transport</keyword>
<feature type="transmembrane region" description="Helical" evidence="13">
    <location>
        <begin position="383"/>
        <end position="412"/>
    </location>
</feature>
<keyword evidence="6" id="KW-0915">Sodium</keyword>
<dbReference type="PROSITE" id="PS00457">
    <property type="entry name" value="NA_SOLUT_SYMP_2"/>
    <property type="match status" value="1"/>
</dbReference>
<evidence type="ECO:0000256" key="7">
    <source>
        <dbReference type="ARBA" id="ARBA00023065"/>
    </source>
</evidence>
<feature type="compositionally biased region" description="Basic and acidic residues" evidence="12">
    <location>
        <begin position="583"/>
        <end position="594"/>
    </location>
</feature>
<comment type="similarity">
    <text evidence="2 11">Belongs to the sodium:solute symporter (SSF) (TC 2.A.21) family.</text>
</comment>
<dbReference type="Pfam" id="PF00474">
    <property type="entry name" value="SSF"/>
    <property type="match status" value="1"/>
</dbReference>
<evidence type="ECO:0000256" key="5">
    <source>
        <dbReference type="ARBA" id="ARBA00022989"/>
    </source>
</evidence>
<dbReference type="PROSITE" id="PS00456">
    <property type="entry name" value="NA_SOLUT_SYMP_1"/>
    <property type="match status" value="1"/>
</dbReference>
<feature type="transmembrane region" description="Helical" evidence="13">
    <location>
        <begin position="208"/>
        <end position="230"/>
    </location>
</feature>
<dbReference type="PANTHER" id="PTHR11819:SF96">
    <property type="entry name" value="SODIUM_GLUCOSE COTRANSPORTER 4"/>
    <property type="match status" value="1"/>
</dbReference>
<feature type="transmembrane region" description="Helical" evidence="13">
    <location>
        <begin position="655"/>
        <end position="674"/>
    </location>
</feature>
<evidence type="ECO:0000256" key="12">
    <source>
        <dbReference type="SAM" id="MobiDB-lite"/>
    </source>
</evidence>
<dbReference type="NCBIfam" id="TIGR00813">
    <property type="entry name" value="sss"/>
    <property type="match status" value="1"/>
</dbReference>
<feature type="region of interest" description="Disordered" evidence="12">
    <location>
        <begin position="575"/>
        <end position="594"/>
    </location>
</feature>
<name>A0A7K7LTF6_9PASS</name>
<feature type="transmembrane region" description="Helical" evidence="13">
    <location>
        <begin position="424"/>
        <end position="445"/>
    </location>
</feature>
<dbReference type="AlphaFoldDB" id="A0A7K7LTF6"/>
<feature type="transmembrane region" description="Helical" evidence="13">
    <location>
        <begin position="276"/>
        <end position="294"/>
    </location>
</feature>
<dbReference type="PANTHER" id="PTHR11819">
    <property type="entry name" value="SOLUTE CARRIER FAMILY 5"/>
    <property type="match status" value="1"/>
</dbReference>
<protein>
    <submittedName>
        <fullName evidence="14">SC5A9 protein</fullName>
    </submittedName>
</protein>
<dbReference type="GO" id="GO:0005886">
    <property type="term" value="C:plasma membrane"/>
    <property type="evidence" value="ECO:0007669"/>
    <property type="project" value="TreeGrafter"/>
</dbReference>
<keyword evidence="8 13" id="KW-0472">Membrane</keyword>
<feature type="transmembrane region" description="Helical" evidence="13">
    <location>
        <begin position="528"/>
        <end position="551"/>
    </location>
</feature>
<evidence type="ECO:0000313" key="15">
    <source>
        <dbReference type="Proteomes" id="UP000540762"/>
    </source>
</evidence>
<evidence type="ECO:0000256" key="6">
    <source>
        <dbReference type="ARBA" id="ARBA00023053"/>
    </source>
</evidence>
<feature type="non-terminal residue" evidence="14">
    <location>
        <position position="1"/>
    </location>
</feature>
<dbReference type="GO" id="GO:0005412">
    <property type="term" value="F:D-glucose:sodium symporter activity"/>
    <property type="evidence" value="ECO:0007669"/>
    <property type="project" value="TreeGrafter"/>
</dbReference>
<feature type="transmembrane region" description="Helical" evidence="13">
    <location>
        <begin position="182"/>
        <end position="201"/>
    </location>
</feature>
<sequence length="675" mass="73896">EKISSLLRAMSQLTTATTELPEQPGDMVAAFGVADIIVVVLYFAFILAVGIWSSIRVSQGTIGGYFLAGRSMTWAPIGASLMSTDVGSGSFMGLAGTAAAGGLAVGGFEWNAIWPLLALGWIFVPVYIAAGVVTMPEYLQKRFGGQRIQIYMSVLSLIVYIFTRISADIFAGALFIQVSLGWNLYLSTVLLLAVTAVYTIVGGLTAVIYTDLLQTVIMVLGAFVLMFIGFEKVGWYEGLREKYSTAIPKITVPNTTCHLPRADAFNLFRDPITGDLPWPALMFGLTVVAIWCWCTDQVMVQRALSAKNLSHAKGGSVFAGCLKLFPVFFIVMPGMISRALYPDEVGCVDPEVCKRVCGAAVGCSNIAYPKLVIELMPDGLRGLMIAVMMAALMSSLTSVFNSSSTLFAMDIWQRIRRHASEQELMIVGRVFILILVIISILWIPVIQTANSGKLFDYIQSMGSYLSPPVTALFILAIFWKRVNEPGAFWGLMAGLAVGVVRMIMDLVYTAPSCGEEDRRPAVLKDVHYLYFALILCALTAIVIIIISLFTAPIPEEKLDSLTWWTRHKKAPAINLENGQSEAEETKPEEREKDLVETAASGDMEEAAGKPPCWKMVYFWFCGLSSGPTPSLSPEEKAALEQRLTSIEEKPLWKHVCNVSAILLLAVNVFLWAYYA</sequence>
<feature type="transmembrane region" description="Helical" evidence="13">
    <location>
        <begin position="28"/>
        <end position="52"/>
    </location>
</feature>
<dbReference type="EMBL" id="VZSR01000245">
    <property type="protein sequence ID" value="NWZ33946.1"/>
    <property type="molecule type" value="Genomic_DNA"/>
</dbReference>
<dbReference type="InterPro" id="IPR018212">
    <property type="entry name" value="Na/solute_symporter_CS"/>
</dbReference>
<dbReference type="InterPro" id="IPR038377">
    <property type="entry name" value="Na/Glc_symporter_sf"/>
</dbReference>
<dbReference type="FunFam" id="1.20.1730.10:FF:000004">
    <property type="entry name" value="sodium/glucose cotransporter 5 isoform X1"/>
    <property type="match status" value="1"/>
</dbReference>
<keyword evidence="4 13" id="KW-0812">Transmembrane</keyword>
<keyword evidence="7" id="KW-0406">Ion transport</keyword>
<keyword evidence="9" id="KW-0325">Glycoprotein</keyword>
<feature type="transmembrane region" description="Helical" evidence="13">
    <location>
        <begin position="315"/>
        <end position="336"/>
    </location>
</feature>
<keyword evidence="3" id="KW-0813">Transport</keyword>
<proteinExistence type="inferred from homology"/>
<dbReference type="InterPro" id="IPR001734">
    <property type="entry name" value="Na/solute_symporter"/>
</dbReference>
<dbReference type="PROSITE" id="PS50283">
    <property type="entry name" value="NA_SOLUT_SYMP_3"/>
    <property type="match status" value="1"/>
</dbReference>
<dbReference type="Gene3D" id="1.20.1730.10">
    <property type="entry name" value="Sodium/glucose cotransporter"/>
    <property type="match status" value="1"/>
</dbReference>
<evidence type="ECO:0000256" key="2">
    <source>
        <dbReference type="ARBA" id="ARBA00006434"/>
    </source>
</evidence>
<accession>A0A7K7LTF6</accession>
<evidence type="ECO:0000256" key="3">
    <source>
        <dbReference type="ARBA" id="ARBA00022448"/>
    </source>
</evidence>